<feature type="compositionally biased region" description="Polar residues" evidence="1">
    <location>
        <begin position="17"/>
        <end position="36"/>
    </location>
</feature>
<dbReference type="PANTHER" id="PTHR33924:SF5">
    <property type="entry name" value="CATION-TRANSPORTING ATPASE"/>
    <property type="match status" value="1"/>
</dbReference>
<name>A0A7J6UZE0_THATH</name>
<reference evidence="2 3" key="1">
    <citation type="submission" date="2020-06" db="EMBL/GenBank/DDBJ databases">
        <title>Transcriptomic and genomic resources for Thalictrum thalictroides and T. hernandezii: Facilitating candidate gene discovery in an emerging model plant lineage.</title>
        <authorList>
            <person name="Arias T."/>
            <person name="Riano-Pachon D.M."/>
            <person name="Di Stilio V.S."/>
        </authorList>
    </citation>
    <scope>NUCLEOTIDE SEQUENCE [LARGE SCALE GENOMIC DNA]</scope>
    <source>
        <strain evidence="3">cv. WT478/WT964</strain>
        <tissue evidence="2">Leaves</tissue>
    </source>
</reference>
<keyword evidence="3" id="KW-1185">Reference proteome</keyword>
<gene>
    <name evidence="2" type="ORF">FRX31_032396</name>
</gene>
<evidence type="ECO:0000313" key="3">
    <source>
        <dbReference type="Proteomes" id="UP000554482"/>
    </source>
</evidence>
<organism evidence="2 3">
    <name type="scientific">Thalictrum thalictroides</name>
    <name type="common">Rue-anemone</name>
    <name type="synonym">Anemone thalictroides</name>
    <dbReference type="NCBI Taxonomy" id="46969"/>
    <lineage>
        <taxon>Eukaryota</taxon>
        <taxon>Viridiplantae</taxon>
        <taxon>Streptophyta</taxon>
        <taxon>Embryophyta</taxon>
        <taxon>Tracheophyta</taxon>
        <taxon>Spermatophyta</taxon>
        <taxon>Magnoliopsida</taxon>
        <taxon>Ranunculales</taxon>
        <taxon>Ranunculaceae</taxon>
        <taxon>Thalictroideae</taxon>
        <taxon>Thalictrum</taxon>
    </lineage>
</organism>
<protein>
    <submittedName>
        <fullName evidence="2">Cation-transporting atpase</fullName>
    </submittedName>
</protein>
<dbReference type="EMBL" id="JABWDY010040578">
    <property type="protein sequence ID" value="KAF5178017.1"/>
    <property type="molecule type" value="Genomic_DNA"/>
</dbReference>
<dbReference type="PANTHER" id="PTHR33924">
    <property type="entry name" value="CATION-TRANSPORTING ATPASE"/>
    <property type="match status" value="1"/>
</dbReference>
<feature type="region of interest" description="Disordered" evidence="1">
    <location>
        <begin position="1"/>
        <end position="36"/>
    </location>
</feature>
<dbReference type="OrthoDB" id="1930341at2759"/>
<evidence type="ECO:0000313" key="2">
    <source>
        <dbReference type="EMBL" id="KAF5178017.1"/>
    </source>
</evidence>
<proteinExistence type="predicted"/>
<dbReference type="Proteomes" id="UP000554482">
    <property type="component" value="Unassembled WGS sequence"/>
</dbReference>
<evidence type="ECO:0000256" key="1">
    <source>
        <dbReference type="SAM" id="MobiDB-lite"/>
    </source>
</evidence>
<accession>A0A7J6UZE0</accession>
<dbReference type="AlphaFoldDB" id="A0A7J6UZE0"/>
<sequence>MELNPKRKKMRDLDSVLRSQEGSHNSETLDCEANNNQLDVAKNEETSEITKETVAVISDASEAVAGKNKLSDSCVDSDLHLMDLTTKAHFANESACDVDDKCKDPLFAKKDKVHKPNFVQSRGIELDLNADGASKSAEKNPFYPYKPSGCVKSTEASECGSSTGPLEENDAYKRWKEMKKNGFLSSAHGGIPVPAPRARKRKTDPLKKKMEIAKREQVHRFTKIAAPSGLLNGLNPGIINHVRNSKQVHAIIEAIVRSNKIENNTIENIDIQDSGDSQLNEYLKPEHKYISYGNKDYTLTYDMPLTTEHKGGCSNSEITERLFQDETSDSSYLTSDRENEMLALKISSSITSETEYISGSNEESVNHASVSSLSVKAATVASQWLELLYQDIRGRLAALRRSKKRVQAVIQTELPFLMLKEFSSTKENNPYFKQSHSSSYPNTEVTDMHRARWTALFDQMDKALTEEGKHLEIWLDQVKEMQLQCERGLQVVNLQSLQSLGQSESDSRLKTENTEKELAVKAAAASIYSACNFIKTTEDVSCF</sequence>
<comment type="caution">
    <text evidence="2">The sequence shown here is derived from an EMBL/GenBank/DDBJ whole genome shotgun (WGS) entry which is preliminary data.</text>
</comment>
<feature type="compositionally biased region" description="Basic residues" evidence="1">
    <location>
        <begin position="1"/>
        <end position="10"/>
    </location>
</feature>